<proteinExistence type="predicted"/>
<organism evidence="1 2">
    <name type="scientific">Gluconacetobacter aggeris</name>
    <dbReference type="NCBI Taxonomy" id="1286186"/>
    <lineage>
        <taxon>Bacteria</taxon>
        <taxon>Pseudomonadati</taxon>
        <taxon>Pseudomonadota</taxon>
        <taxon>Alphaproteobacteria</taxon>
        <taxon>Acetobacterales</taxon>
        <taxon>Acetobacteraceae</taxon>
        <taxon>Gluconacetobacter</taxon>
    </lineage>
</organism>
<name>A0A7W4NXJ9_9PROT</name>
<reference evidence="1 2" key="1">
    <citation type="submission" date="2020-04" db="EMBL/GenBank/DDBJ databases">
        <title>Description of novel Gluconacetobacter.</title>
        <authorList>
            <person name="Sombolestani A."/>
        </authorList>
    </citation>
    <scope>NUCLEOTIDE SEQUENCE [LARGE SCALE GENOMIC DNA]</scope>
    <source>
        <strain evidence="1 2">LMG 27801</strain>
    </source>
</reference>
<sequence length="124" mass="13279">MSRGGAAAPREALHESQRFAIVIGSTVDHVDAHISEPIGRPQGGGGVVGSSVTYDDQAARTRGLDVTQSEMQRRASCRRREARPCWQVLDVTPESDDVGPVPDGRSDGIVQNVAFTARAGVFRH</sequence>
<gene>
    <name evidence="1" type="ORF">HLH36_16760</name>
</gene>
<dbReference type="Proteomes" id="UP000559860">
    <property type="component" value="Unassembled WGS sequence"/>
</dbReference>
<dbReference type="AlphaFoldDB" id="A0A7W4NXJ9"/>
<dbReference type="EMBL" id="JABEQD010000015">
    <property type="protein sequence ID" value="MBB2169976.1"/>
    <property type="molecule type" value="Genomic_DNA"/>
</dbReference>
<evidence type="ECO:0000313" key="2">
    <source>
        <dbReference type="Proteomes" id="UP000559860"/>
    </source>
</evidence>
<comment type="caution">
    <text evidence="1">The sequence shown here is derived from an EMBL/GenBank/DDBJ whole genome shotgun (WGS) entry which is preliminary data.</text>
</comment>
<accession>A0A7W4NXJ9</accession>
<protein>
    <submittedName>
        <fullName evidence="1">Uncharacterized protein</fullName>
    </submittedName>
</protein>
<evidence type="ECO:0000313" key="1">
    <source>
        <dbReference type="EMBL" id="MBB2169976.1"/>
    </source>
</evidence>
<keyword evidence="2" id="KW-1185">Reference proteome</keyword>
<dbReference type="RefSeq" id="WP_182987445.1">
    <property type="nucleotide sequence ID" value="NZ_JABEQD010000015.1"/>
</dbReference>